<comment type="caution">
    <text evidence="2">The sequence shown here is derived from an EMBL/GenBank/DDBJ whole genome shotgun (WGS) entry which is preliminary data.</text>
</comment>
<dbReference type="AlphaFoldDB" id="A0A7J8HZZ2"/>
<dbReference type="InParanoid" id="A0A7J8HZZ2"/>
<dbReference type="Proteomes" id="UP000550707">
    <property type="component" value="Unassembled WGS sequence"/>
</dbReference>
<accession>A0A7J8HZZ2</accession>
<gene>
    <name evidence="2" type="ORF">HJG59_010836</name>
</gene>
<reference evidence="2 3" key="1">
    <citation type="journal article" date="2020" name="Nature">
        <title>Six reference-quality genomes reveal evolution of bat adaptations.</title>
        <authorList>
            <person name="Jebb D."/>
            <person name="Huang Z."/>
            <person name="Pippel M."/>
            <person name="Hughes G.M."/>
            <person name="Lavrichenko K."/>
            <person name="Devanna P."/>
            <person name="Winkler S."/>
            <person name="Jermiin L.S."/>
            <person name="Skirmuntt E.C."/>
            <person name="Katzourakis A."/>
            <person name="Burkitt-Gray L."/>
            <person name="Ray D.A."/>
            <person name="Sullivan K.A.M."/>
            <person name="Roscito J.G."/>
            <person name="Kirilenko B.M."/>
            <person name="Davalos L.M."/>
            <person name="Corthals A.P."/>
            <person name="Power M.L."/>
            <person name="Jones G."/>
            <person name="Ransome R.D."/>
            <person name="Dechmann D.K.N."/>
            <person name="Locatelli A.G."/>
            <person name="Puechmaille S.J."/>
            <person name="Fedrigo O."/>
            <person name="Jarvis E.D."/>
            <person name="Hiller M."/>
            <person name="Vernes S.C."/>
            <person name="Myers E.W."/>
            <person name="Teeling E.C."/>
        </authorList>
    </citation>
    <scope>NUCLEOTIDE SEQUENCE [LARGE SCALE GENOMIC DNA]</scope>
    <source>
        <strain evidence="2">MMolMol1</strain>
        <tissue evidence="2">Muscle</tissue>
    </source>
</reference>
<protein>
    <submittedName>
        <fullName evidence="2">Uncharacterized protein</fullName>
    </submittedName>
</protein>
<sequence>MAITPVLPTPTLPSAGSAAVRTAGPVTHSRAASARSQETELEHAGARPLPGTSPGSRRTAGSAGGRGRGRDRRPPALTRLTATDPGATVWVSRLLARSLAGPPYLSLTQPRGAGWHLRGAHQASLSTVAHPQRDPAQPAFAVRLRVGAGPRACAPPSVALWQRLPGDVVFQRPFTGSPTG</sequence>
<evidence type="ECO:0000256" key="1">
    <source>
        <dbReference type="SAM" id="MobiDB-lite"/>
    </source>
</evidence>
<name>A0A7J8HZZ2_MOLMO</name>
<keyword evidence="3" id="KW-1185">Reference proteome</keyword>
<dbReference type="EMBL" id="JACASF010000005">
    <property type="protein sequence ID" value="KAF6477943.1"/>
    <property type="molecule type" value="Genomic_DNA"/>
</dbReference>
<evidence type="ECO:0000313" key="3">
    <source>
        <dbReference type="Proteomes" id="UP000550707"/>
    </source>
</evidence>
<proteinExistence type="predicted"/>
<organism evidence="2 3">
    <name type="scientific">Molossus molossus</name>
    <name type="common">Pallas' mastiff bat</name>
    <name type="synonym">Vespertilio molossus</name>
    <dbReference type="NCBI Taxonomy" id="27622"/>
    <lineage>
        <taxon>Eukaryota</taxon>
        <taxon>Metazoa</taxon>
        <taxon>Chordata</taxon>
        <taxon>Craniata</taxon>
        <taxon>Vertebrata</taxon>
        <taxon>Euteleostomi</taxon>
        <taxon>Mammalia</taxon>
        <taxon>Eutheria</taxon>
        <taxon>Laurasiatheria</taxon>
        <taxon>Chiroptera</taxon>
        <taxon>Yangochiroptera</taxon>
        <taxon>Molossidae</taxon>
        <taxon>Molossus</taxon>
    </lineage>
</organism>
<feature type="region of interest" description="Disordered" evidence="1">
    <location>
        <begin position="1"/>
        <end position="82"/>
    </location>
</feature>
<evidence type="ECO:0000313" key="2">
    <source>
        <dbReference type="EMBL" id="KAF6477943.1"/>
    </source>
</evidence>